<feature type="region of interest" description="Disordered" evidence="6">
    <location>
        <begin position="360"/>
        <end position="385"/>
    </location>
</feature>
<evidence type="ECO:0000259" key="7">
    <source>
        <dbReference type="PROSITE" id="PS51443"/>
    </source>
</evidence>
<dbReference type="InterPro" id="IPR038765">
    <property type="entry name" value="Papain-like_cys_pep_sf"/>
</dbReference>
<dbReference type="Gene3D" id="3.90.70.30">
    <property type="entry name" value="Phytochelatin synthase, N-terminal domain"/>
    <property type="match status" value="1"/>
</dbReference>
<evidence type="ECO:0000256" key="5">
    <source>
        <dbReference type="ARBA" id="ARBA00023315"/>
    </source>
</evidence>
<feature type="region of interest" description="Disordered" evidence="6">
    <location>
        <begin position="459"/>
        <end position="509"/>
    </location>
</feature>
<dbReference type="PROSITE" id="PS51443">
    <property type="entry name" value="PCS"/>
    <property type="match status" value="1"/>
</dbReference>
<evidence type="ECO:0000256" key="2">
    <source>
        <dbReference type="ARBA" id="ARBA00022539"/>
    </source>
</evidence>
<feature type="compositionally biased region" description="Polar residues" evidence="6">
    <location>
        <begin position="476"/>
        <end position="485"/>
    </location>
</feature>
<dbReference type="Pfam" id="PF05023">
    <property type="entry name" value="Phytochelatin"/>
    <property type="match status" value="1"/>
</dbReference>
<dbReference type="InterPro" id="IPR038156">
    <property type="entry name" value="PCS_N_sf"/>
</dbReference>
<evidence type="ECO:0000313" key="8">
    <source>
        <dbReference type="EMBL" id="GAQ78081.1"/>
    </source>
</evidence>
<protein>
    <recommendedName>
        <fullName evidence="1">glutathione gamma-glutamylcysteinyltransferase</fullName>
        <ecNumber evidence="1">2.3.2.15</ecNumber>
    </recommendedName>
</protein>
<evidence type="ECO:0000256" key="3">
    <source>
        <dbReference type="ARBA" id="ARBA00022679"/>
    </source>
</evidence>
<evidence type="ECO:0000256" key="6">
    <source>
        <dbReference type="SAM" id="MobiDB-lite"/>
    </source>
</evidence>
<keyword evidence="2" id="KW-0104">Cadmium</keyword>
<dbReference type="FunFam" id="3.90.70.30:FF:000001">
    <property type="entry name" value="Glutathione gamma-glutamylcysteinyltransferase 1"/>
    <property type="match status" value="1"/>
</dbReference>
<gene>
    <name evidence="8" type="ORF">KFL_000070490</name>
</gene>
<accession>A0A1Y1HM63</accession>
<dbReference type="OrthoDB" id="448954at2759"/>
<dbReference type="OMA" id="HRAPFKQ"/>
<keyword evidence="3" id="KW-0808">Transferase</keyword>
<dbReference type="GO" id="GO:0046938">
    <property type="term" value="P:phytochelatin biosynthetic process"/>
    <property type="evidence" value="ECO:0000318"/>
    <property type="project" value="GO_Central"/>
</dbReference>
<evidence type="ECO:0000313" key="9">
    <source>
        <dbReference type="Proteomes" id="UP000054558"/>
    </source>
</evidence>
<reference evidence="8 9" key="1">
    <citation type="journal article" date="2014" name="Nat. Commun.">
        <title>Klebsormidium flaccidum genome reveals primary factors for plant terrestrial adaptation.</title>
        <authorList>
            <person name="Hori K."/>
            <person name="Maruyama F."/>
            <person name="Fujisawa T."/>
            <person name="Togashi T."/>
            <person name="Yamamoto N."/>
            <person name="Seo M."/>
            <person name="Sato S."/>
            <person name="Yamada T."/>
            <person name="Mori H."/>
            <person name="Tajima N."/>
            <person name="Moriyama T."/>
            <person name="Ikeuchi M."/>
            <person name="Watanabe M."/>
            <person name="Wada H."/>
            <person name="Kobayashi K."/>
            <person name="Saito M."/>
            <person name="Masuda T."/>
            <person name="Sasaki-Sekimoto Y."/>
            <person name="Mashiguchi K."/>
            <person name="Awai K."/>
            <person name="Shimojima M."/>
            <person name="Masuda S."/>
            <person name="Iwai M."/>
            <person name="Nobusawa T."/>
            <person name="Narise T."/>
            <person name="Kondo S."/>
            <person name="Saito H."/>
            <person name="Sato R."/>
            <person name="Murakawa M."/>
            <person name="Ihara Y."/>
            <person name="Oshima-Yamada Y."/>
            <person name="Ohtaka K."/>
            <person name="Satoh M."/>
            <person name="Sonobe K."/>
            <person name="Ishii M."/>
            <person name="Ohtani R."/>
            <person name="Kanamori-Sato M."/>
            <person name="Honoki R."/>
            <person name="Miyazaki D."/>
            <person name="Mochizuki H."/>
            <person name="Umetsu J."/>
            <person name="Higashi K."/>
            <person name="Shibata D."/>
            <person name="Kamiya Y."/>
            <person name="Sato N."/>
            <person name="Nakamura Y."/>
            <person name="Tabata S."/>
            <person name="Ida S."/>
            <person name="Kurokawa K."/>
            <person name="Ohta H."/>
        </authorList>
    </citation>
    <scope>NUCLEOTIDE SEQUENCE [LARGE SCALE GENOMIC DNA]</scope>
    <source>
        <strain evidence="8 9">NIES-2285</strain>
    </source>
</reference>
<dbReference type="InterPro" id="IPR015407">
    <property type="entry name" value="Phytochelatin_synthase_C"/>
</dbReference>
<dbReference type="Pfam" id="PF09328">
    <property type="entry name" value="Phytochelatin_C"/>
    <property type="match status" value="2"/>
</dbReference>
<dbReference type="InterPro" id="IPR040409">
    <property type="entry name" value="PCS-like"/>
</dbReference>
<keyword evidence="4" id="KW-0479">Metal-binding</keyword>
<dbReference type="EMBL" id="DF236956">
    <property type="protein sequence ID" value="GAQ78081.1"/>
    <property type="molecule type" value="Genomic_DNA"/>
</dbReference>
<evidence type="ECO:0000256" key="1">
    <source>
        <dbReference type="ARBA" id="ARBA00012468"/>
    </source>
</evidence>
<dbReference type="GO" id="GO:0046872">
    <property type="term" value="F:metal ion binding"/>
    <property type="evidence" value="ECO:0007669"/>
    <property type="project" value="UniProtKB-KW"/>
</dbReference>
<evidence type="ECO:0000256" key="4">
    <source>
        <dbReference type="ARBA" id="ARBA00022723"/>
    </source>
</evidence>
<dbReference type="PANTHER" id="PTHR33447">
    <property type="entry name" value="GLUTATHIONE GAMMA-GLUTAMYLCYSTEINYLTRANSFERASE"/>
    <property type="match status" value="1"/>
</dbReference>
<dbReference type="GO" id="GO:0010273">
    <property type="term" value="P:detoxification of copper ion"/>
    <property type="evidence" value="ECO:0000318"/>
    <property type="project" value="GO_Central"/>
</dbReference>
<dbReference type="PANTHER" id="PTHR33447:SF2">
    <property type="entry name" value="GLUTATHIONE GAMMA-GLUTAMYLCYSTEINYLTRANSFERASE"/>
    <property type="match status" value="1"/>
</dbReference>
<dbReference type="SMR" id="A0A1Y1HM63"/>
<feature type="compositionally biased region" description="Basic and acidic residues" evidence="6">
    <location>
        <begin position="376"/>
        <end position="385"/>
    </location>
</feature>
<sequence>MLADCKCAGRLSGPTPPAGLMQETAPAQPSFYRRQLPSPPAIDFASEEGKTIFAEALVSGGLAGFFPLIAQFQTQAEPAYCGLASLSVALNALSIDPGRTWKGPWRWYDEALLDCCEPLEKIKKDGIVFNKLVCLARCAGAGVKSVLASGGSEGGFREDVQRATAGGEGHIIVAYSRRAFLQTGDGHFSPIGGYHAARDLVLILDVARFKYPPHWVPLPLLWQAMQQIDKVTGESRGYVMLTPPAQPSAALFSLARPDPEWWAVAAYASTGISDVLRRADVSTGEQALGAVLEDLPDDVTHLLTWMRAVAPVGEDALVPREGQVVEAVKDQILRQLRSLRIFRLVSSWVTRQTERRLKTSIEPRGPLDCDDPTVDNNRDTSNETRGTFVERHGVTSVDKSRDFEGQRDLEPAAKRARMEASAEQEFDEVGVPQVRYAQSEMEKDSESEGAGVSGLGETAVAVPNNGINGTGPDKLTNGTGRFDSSSIERSRENTLLAEDPLTEPVPATDGPTRVDLVTVLLLVCQSEVWASAKDATVREELQSLTNTCCLNSPLHSEILHLKEQYAALRTEAREECASEQGKTRQLQLNMSTGGQ</sequence>
<organism evidence="8 9">
    <name type="scientific">Klebsormidium nitens</name>
    <name type="common">Green alga</name>
    <name type="synonym">Ulothrix nitens</name>
    <dbReference type="NCBI Taxonomy" id="105231"/>
    <lineage>
        <taxon>Eukaryota</taxon>
        <taxon>Viridiplantae</taxon>
        <taxon>Streptophyta</taxon>
        <taxon>Klebsormidiophyceae</taxon>
        <taxon>Klebsormidiales</taxon>
        <taxon>Klebsormidiaceae</taxon>
        <taxon>Klebsormidium</taxon>
    </lineage>
</organism>
<dbReference type="STRING" id="105231.A0A1Y1HM63"/>
<dbReference type="InterPro" id="IPR007719">
    <property type="entry name" value="PCS_N"/>
</dbReference>
<dbReference type="GO" id="GO:0098849">
    <property type="term" value="P:cellular detoxification of cadmium ion"/>
    <property type="evidence" value="ECO:0000318"/>
    <property type="project" value="GO_Central"/>
</dbReference>
<dbReference type="Proteomes" id="UP000054558">
    <property type="component" value="Unassembled WGS sequence"/>
</dbReference>
<dbReference type="SUPFAM" id="SSF54001">
    <property type="entry name" value="Cysteine proteinases"/>
    <property type="match status" value="1"/>
</dbReference>
<proteinExistence type="predicted"/>
<keyword evidence="5" id="KW-0012">Acyltransferase</keyword>
<dbReference type="EC" id="2.3.2.15" evidence="1"/>
<dbReference type="AlphaFoldDB" id="A0A1Y1HM63"/>
<dbReference type="GO" id="GO:0016756">
    <property type="term" value="F:glutathione gamma-glutamylcysteinyltransferase activity"/>
    <property type="evidence" value="ECO:0000318"/>
    <property type="project" value="GO_Central"/>
</dbReference>
<keyword evidence="9" id="KW-1185">Reference proteome</keyword>
<name>A0A1Y1HM63_KLENI</name>
<feature type="domain" description="Peptidase C83" evidence="7">
    <location>
        <begin position="26"/>
        <end position="246"/>
    </location>
</feature>